<dbReference type="Gene3D" id="2.60.120.620">
    <property type="entry name" value="q2cbj1_9rhob like domain"/>
    <property type="match status" value="1"/>
</dbReference>
<gene>
    <name evidence="1" type="ORF">ASTO00021_LOCUS15049</name>
</gene>
<proteinExistence type="predicted"/>
<dbReference type="Pfam" id="PF05721">
    <property type="entry name" value="PhyH"/>
    <property type="match status" value="1"/>
</dbReference>
<evidence type="ECO:0008006" key="2">
    <source>
        <dbReference type="Google" id="ProtNLM"/>
    </source>
</evidence>
<dbReference type="PANTHER" id="PTHR31630:SF6">
    <property type="entry name" value="PHYTANOYL-COA DIOXYGENASE-RELATED"/>
    <property type="match status" value="1"/>
</dbReference>
<dbReference type="InterPro" id="IPR008775">
    <property type="entry name" value="Phytyl_CoA_dOase-like"/>
</dbReference>
<dbReference type="PANTHER" id="PTHR31630">
    <property type="entry name" value="PHYTANOYL-COA DIOXYGENASE-RELATED-RELATED"/>
    <property type="match status" value="1"/>
</dbReference>
<dbReference type="EMBL" id="HBIN01019733">
    <property type="protein sequence ID" value="CAE0445017.1"/>
    <property type="molecule type" value="Transcribed_RNA"/>
</dbReference>
<reference evidence="1" key="1">
    <citation type="submission" date="2021-01" db="EMBL/GenBank/DDBJ databases">
        <authorList>
            <person name="Corre E."/>
            <person name="Pelletier E."/>
            <person name="Niang G."/>
            <person name="Scheremetjew M."/>
            <person name="Finn R."/>
            <person name="Kale V."/>
            <person name="Holt S."/>
            <person name="Cochrane G."/>
            <person name="Meng A."/>
            <person name="Brown T."/>
            <person name="Cohen L."/>
        </authorList>
    </citation>
    <scope>NUCLEOTIDE SEQUENCE</scope>
    <source>
        <strain evidence="1">GSBS06</strain>
    </source>
</reference>
<sequence>MDQIKISKILGKVAATELNGAKSALKKTNRTSKRLQFKEISLNKSPFPDMETLLPSLEEHEDPPLFEVGDANISEYLNEHGYVVIRNVADEEDTGKAKEFFWKFLNEQAGMDRNQPETWKEKFYQIGAPSTGIINSKGIGQSDFLWHLRLLPAVKQTFSQVWKTDDLLTSFDGANLFRPWHREGWEKYKTRGGWFHVDQGKEKRGRHCIQGMVTLFDATPATGGLCVIPGSHKEHDKLISEAPKSTTGDFILVPPSSELLQRRKILVSAPAGSLILWDSRTIHCNCPSMEMPTMPTDDMIRMVGYVCMTPQKLASLRTLKLREEAFRSNITTTHWPHYYYPSTVAAPNMTDNDLDAISEAQAALIGIDRLQRLM</sequence>
<dbReference type="AlphaFoldDB" id="A0A7S3PN60"/>
<dbReference type="SUPFAM" id="SSF51197">
    <property type="entry name" value="Clavaminate synthase-like"/>
    <property type="match status" value="1"/>
</dbReference>
<protein>
    <recommendedName>
        <fullName evidence="2">Phytanoyl-CoA dioxygenase</fullName>
    </recommendedName>
</protein>
<evidence type="ECO:0000313" key="1">
    <source>
        <dbReference type="EMBL" id="CAE0445017.1"/>
    </source>
</evidence>
<name>A0A7S3PN60_9STRA</name>
<accession>A0A7S3PN60</accession>
<organism evidence="1">
    <name type="scientific">Aplanochytrium stocchinoi</name>
    <dbReference type="NCBI Taxonomy" id="215587"/>
    <lineage>
        <taxon>Eukaryota</taxon>
        <taxon>Sar</taxon>
        <taxon>Stramenopiles</taxon>
        <taxon>Bigyra</taxon>
        <taxon>Labyrinthulomycetes</taxon>
        <taxon>Thraustochytrida</taxon>
        <taxon>Thraustochytriidae</taxon>
        <taxon>Aplanochytrium</taxon>
    </lineage>
</organism>